<protein>
    <submittedName>
        <fullName evidence="2">Uncharacterized protein</fullName>
    </submittedName>
</protein>
<feature type="region of interest" description="Disordered" evidence="1">
    <location>
        <begin position="164"/>
        <end position="195"/>
    </location>
</feature>
<keyword evidence="3" id="KW-1185">Reference proteome</keyword>
<proteinExistence type="predicted"/>
<dbReference type="EMBL" id="JBHUIW010000043">
    <property type="protein sequence ID" value="MFD2184989.1"/>
    <property type="molecule type" value="Genomic_DNA"/>
</dbReference>
<evidence type="ECO:0000313" key="2">
    <source>
        <dbReference type="EMBL" id="MFD2184989.1"/>
    </source>
</evidence>
<comment type="caution">
    <text evidence="2">The sequence shown here is derived from an EMBL/GenBank/DDBJ whole genome shotgun (WGS) entry which is preliminary data.</text>
</comment>
<dbReference type="Proteomes" id="UP001597314">
    <property type="component" value="Unassembled WGS sequence"/>
</dbReference>
<evidence type="ECO:0000313" key="3">
    <source>
        <dbReference type="Proteomes" id="UP001597314"/>
    </source>
</evidence>
<dbReference type="RefSeq" id="WP_378480119.1">
    <property type="nucleotide sequence ID" value="NZ_JBHUIW010000043.1"/>
</dbReference>
<reference evidence="3" key="1">
    <citation type="journal article" date="2019" name="Int. J. Syst. Evol. Microbiol.">
        <title>The Global Catalogue of Microorganisms (GCM) 10K type strain sequencing project: providing services to taxonomists for standard genome sequencing and annotation.</title>
        <authorList>
            <consortium name="The Broad Institute Genomics Platform"/>
            <consortium name="The Broad Institute Genome Sequencing Center for Infectious Disease"/>
            <person name="Wu L."/>
            <person name="Ma J."/>
        </authorList>
    </citation>
    <scope>NUCLEOTIDE SEQUENCE [LARGE SCALE GENOMIC DNA]</scope>
    <source>
        <strain evidence="3">CGMCC 1.6774</strain>
    </source>
</reference>
<name>A0ABW5APT1_9BRAD</name>
<evidence type="ECO:0000256" key="1">
    <source>
        <dbReference type="SAM" id="MobiDB-lite"/>
    </source>
</evidence>
<sequence>MRRSVRSLEVVVVAASAIGAVMVGGSGAALAQQGCCAGGPVVVYGAAPVPPAVPPTGYIIDPSDARPPMYVVDQGPLYRGPGIYAVPTYSEGGYAYSIRYPYTWGPAHPPYKRWSGARRYGYVGPSDLAVAERVAGAPPYGAYEVRPAPRAKVIDVSRVARAEVIDGPPAGDPVTTGSVPKGAAQKPAPARAPGR</sequence>
<organism evidence="2 3">
    <name type="scientific">Rhodoplanes azumiensis</name>
    <dbReference type="NCBI Taxonomy" id="1897628"/>
    <lineage>
        <taxon>Bacteria</taxon>
        <taxon>Pseudomonadati</taxon>
        <taxon>Pseudomonadota</taxon>
        <taxon>Alphaproteobacteria</taxon>
        <taxon>Hyphomicrobiales</taxon>
        <taxon>Nitrobacteraceae</taxon>
        <taxon>Rhodoplanes</taxon>
    </lineage>
</organism>
<gene>
    <name evidence="2" type="ORF">ACFSOX_22785</name>
</gene>
<accession>A0ABW5APT1</accession>